<accession>A0A182S0B4</accession>
<reference evidence="1" key="1">
    <citation type="submission" date="2020-05" db="UniProtKB">
        <authorList>
            <consortium name="EnsemblMetazoa"/>
        </authorList>
    </citation>
    <scope>IDENTIFICATION</scope>
    <source>
        <strain evidence="1">FUMOZ</strain>
    </source>
</reference>
<proteinExistence type="predicted"/>
<protein>
    <submittedName>
        <fullName evidence="1">Uncharacterized protein</fullName>
    </submittedName>
</protein>
<dbReference type="AlphaFoldDB" id="A0A182S0B4"/>
<dbReference type="VEuPathDB" id="VectorBase:AFUN011997"/>
<dbReference type="STRING" id="62324.A0A182S0B4"/>
<dbReference type="VEuPathDB" id="VectorBase:AFUN2_006634"/>
<organism evidence="1">
    <name type="scientific">Anopheles funestus</name>
    <name type="common">African malaria mosquito</name>
    <dbReference type="NCBI Taxonomy" id="62324"/>
    <lineage>
        <taxon>Eukaryota</taxon>
        <taxon>Metazoa</taxon>
        <taxon>Ecdysozoa</taxon>
        <taxon>Arthropoda</taxon>
        <taxon>Hexapoda</taxon>
        <taxon>Insecta</taxon>
        <taxon>Pterygota</taxon>
        <taxon>Neoptera</taxon>
        <taxon>Endopterygota</taxon>
        <taxon>Diptera</taxon>
        <taxon>Nematocera</taxon>
        <taxon>Culicoidea</taxon>
        <taxon>Culicidae</taxon>
        <taxon>Anophelinae</taxon>
        <taxon>Anopheles</taxon>
    </lineage>
</organism>
<evidence type="ECO:0000313" key="1">
    <source>
        <dbReference type="EnsemblMetazoa" id="AFUN011997-PA"/>
    </source>
</evidence>
<name>A0A182S0B4_ANOFN</name>
<dbReference type="EnsemblMetazoa" id="AFUN011997-RA">
    <property type="protein sequence ID" value="AFUN011997-PA"/>
    <property type="gene ID" value="AFUN011997"/>
</dbReference>
<sequence>MVDKPAENGIAFKFIPPRPTSGDYGTARGTQFKILELQTVFYQVAAIMNSRPLTSLHADPDTTDALTPVQFLSGRSFSAIPMENNDITATAQVRWKRVQS</sequence>